<dbReference type="RefSeq" id="WP_378256481.1">
    <property type="nucleotide sequence ID" value="NZ_JBHSIT010000005.1"/>
</dbReference>
<dbReference type="EMBL" id="JBHSIT010000005">
    <property type="protein sequence ID" value="MFC4909168.1"/>
    <property type="molecule type" value="Genomic_DNA"/>
</dbReference>
<dbReference type="InterPro" id="IPR008949">
    <property type="entry name" value="Isoprenoid_synthase_dom_sf"/>
</dbReference>
<dbReference type="SUPFAM" id="SSF48576">
    <property type="entry name" value="Terpenoid synthases"/>
    <property type="match status" value="1"/>
</dbReference>
<accession>A0ABV9TYG7</accession>
<dbReference type="Pfam" id="PF00348">
    <property type="entry name" value="polyprenyl_synt"/>
    <property type="match status" value="1"/>
</dbReference>
<dbReference type="SFLD" id="SFLDS00005">
    <property type="entry name" value="Isoprenoid_Synthase_Type_I"/>
    <property type="match status" value="1"/>
</dbReference>
<keyword evidence="2" id="KW-0460">Magnesium</keyword>
<dbReference type="PROSITE" id="PS00723">
    <property type="entry name" value="POLYPRENYL_SYNTHASE_1"/>
    <property type="match status" value="1"/>
</dbReference>
<evidence type="ECO:0000256" key="2">
    <source>
        <dbReference type="ARBA" id="ARBA00022842"/>
    </source>
</evidence>
<dbReference type="InterPro" id="IPR000092">
    <property type="entry name" value="Polyprenyl_synt"/>
</dbReference>
<evidence type="ECO:0000313" key="6">
    <source>
        <dbReference type="Proteomes" id="UP001595872"/>
    </source>
</evidence>
<evidence type="ECO:0000256" key="3">
    <source>
        <dbReference type="RuleBase" id="RU004466"/>
    </source>
</evidence>
<evidence type="ECO:0000256" key="1">
    <source>
        <dbReference type="ARBA" id="ARBA00022723"/>
    </source>
</evidence>
<sequence length="356" mass="37166">MTVEAWHQGAASVPGGDRRSRSRTSTRILTEARDVVEPAHRAAVDRLPEQLRLVAGYHAGWWDVEGRPCAAAGKALRPALVLACARAAAGDRAAQAAEAVVRAAVAVELAHDFTLLHDDVMDGDRLRRHRPSAWTVFGVSQAILVGDALSVLALDVLADAALASVLSAALMEMCAGQSADLAFESRDEVALAECWTMAEGKTGALLGAACQLGALAVGADGAAAASFRGFGRNLGVAYQLVDDLLGIWGDPASTGKPAGSDLVARKKTLPVVAALTSGSQAGERLAHLYGRDEEWDEETVAHGAGLIETAGGRRWAKAEAGRRAEVALAWLRRADPDPAAAADLHTLTALITGRDR</sequence>
<dbReference type="InterPro" id="IPR033749">
    <property type="entry name" value="Polyprenyl_synt_CS"/>
</dbReference>
<evidence type="ECO:0000256" key="4">
    <source>
        <dbReference type="SAM" id="MobiDB-lite"/>
    </source>
</evidence>
<keyword evidence="6" id="KW-1185">Reference proteome</keyword>
<keyword evidence="3" id="KW-0808">Transferase</keyword>
<dbReference type="Proteomes" id="UP001595872">
    <property type="component" value="Unassembled WGS sequence"/>
</dbReference>
<keyword evidence="1" id="KW-0479">Metal-binding</keyword>
<comment type="similarity">
    <text evidence="3">Belongs to the FPP/GGPP synthase family.</text>
</comment>
<evidence type="ECO:0000313" key="5">
    <source>
        <dbReference type="EMBL" id="MFC4909168.1"/>
    </source>
</evidence>
<gene>
    <name evidence="5" type="ORF">ACFPCY_17735</name>
</gene>
<dbReference type="PANTHER" id="PTHR12001:SF86">
    <property type="entry name" value="GERANYLGERANYL DIPHOSPHATE SYNTHASE"/>
    <property type="match status" value="1"/>
</dbReference>
<dbReference type="PANTHER" id="PTHR12001">
    <property type="entry name" value="GERANYLGERANYL PYROPHOSPHATE SYNTHASE"/>
    <property type="match status" value="1"/>
</dbReference>
<feature type="region of interest" description="Disordered" evidence="4">
    <location>
        <begin position="1"/>
        <end position="24"/>
    </location>
</feature>
<protein>
    <submittedName>
        <fullName evidence="5">Polyprenyl synthetase family protein</fullName>
    </submittedName>
</protein>
<comment type="caution">
    <text evidence="5">The sequence shown here is derived from an EMBL/GenBank/DDBJ whole genome shotgun (WGS) entry which is preliminary data.</text>
</comment>
<dbReference type="CDD" id="cd00685">
    <property type="entry name" value="Trans_IPPS_HT"/>
    <property type="match status" value="1"/>
</dbReference>
<reference evidence="6" key="1">
    <citation type="journal article" date="2019" name="Int. J. Syst. Evol. Microbiol.">
        <title>The Global Catalogue of Microorganisms (GCM) 10K type strain sequencing project: providing services to taxonomists for standard genome sequencing and annotation.</title>
        <authorList>
            <consortium name="The Broad Institute Genomics Platform"/>
            <consortium name="The Broad Institute Genome Sequencing Center for Infectious Disease"/>
            <person name="Wu L."/>
            <person name="Ma J."/>
        </authorList>
    </citation>
    <scope>NUCLEOTIDE SEQUENCE [LARGE SCALE GENOMIC DNA]</scope>
    <source>
        <strain evidence="6">KLKA75</strain>
    </source>
</reference>
<proteinExistence type="inferred from homology"/>
<organism evidence="5 6">
    <name type="scientific">Actinomadura gamaensis</name>
    <dbReference type="NCBI Taxonomy" id="1763541"/>
    <lineage>
        <taxon>Bacteria</taxon>
        <taxon>Bacillati</taxon>
        <taxon>Actinomycetota</taxon>
        <taxon>Actinomycetes</taxon>
        <taxon>Streptosporangiales</taxon>
        <taxon>Thermomonosporaceae</taxon>
        <taxon>Actinomadura</taxon>
    </lineage>
</organism>
<dbReference type="Gene3D" id="1.10.600.10">
    <property type="entry name" value="Farnesyl Diphosphate Synthase"/>
    <property type="match status" value="1"/>
</dbReference>
<dbReference type="PROSITE" id="PS00444">
    <property type="entry name" value="POLYPRENYL_SYNTHASE_2"/>
    <property type="match status" value="1"/>
</dbReference>
<name>A0ABV9TYG7_9ACTN</name>